<keyword evidence="1" id="KW-1133">Transmembrane helix</keyword>
<dbReference type="Gene3D" id="3.40.50.300">
    <property type="entry name" value="P-loop containing nucleotide triphosphate hydrolases"/>
    <property type="match status" value="1"/>
</dbReference>
<dbReference type="EMBL" id="JAJJMA010034721">
    <property type="protein sequence ID" value="MCL7024454.1"/>
    <property type="molecule type" value="Genomic_DNA"/>
</dbReference>
<keyword evidence="1" id="KW-0472">Membrane</keyword>
<name>A0AA41UXU3_PAPNU</name>
<dbReference type="Proteomes" id="UP001177140">
    <property type="component" value="Unassembled WGS sequence"/>
</dbReference>
<protein>
    <recommendedName>
        <fullName evidence="4">Helicase C-terminal domain-containing protein</fullName>
    </recommendedName>
</protein>
<reference evidence="2" key="1">
    <citation type="submission" date="2022-03" db="EMBL/GenBank/DDBJ databases">
        <title>A functionally conserved STORR gene fusion in Papaver species that diverged 16.8 million years ago.</title>
        <authorList>
            <person name="Catania T."/>
        </authorList>
    </citation>
    <scope>NUCLEOTIDE SEQUENCE</scope>
    <source>
        <strain evidence="2">S-191538</strain>
    </source>
</reference>
<evidence type="ECO:0000313" key="2">
    <source>
        <dbReference type="EMBL" id="MCL7024454.1"/>
    </source>
</evidence>
<keyword evidence="3" id="KW-1185">Reference proteome</keyword>
<organism evidence="2 3">
    <name type="scientific">Papaver nudicaule</name>
    <name type="common">Iceland poppy</name>
    <dbReference type="NCBI Taxonomy" id="74823"/>
    <lineage>
        <taxon>Eukaryota</taxon>
        <taxon>Viridiplantae</taxon>
        <taxon>Streptophyta</taxon>
        <taxon>Embryophyta</taxon>
        <taxon>Tracheophyta</taxon>
        <taxon>Spermatophyta</taxon>
        <taxon>Magnoliopsida</taxon>
        <taxon>Ranunculales</taxon>
        <taxon>Papaveraceae</taxon>
        <taxon>Papaveroideae</taxon>
        <taxon>Papaver</taxon>
    </lineage>
</organism>
<keyword evidence="1" id="KW-0812">Transmembrane</keyword>
<feature type="transmembrane region" description="Helical" evidence="1">
    <location>
        <begin position="68"/>
        <end position="86"/>
    </location>
</feature>
<evidence type="ECO:0000313" key="3">
    <source>
        <dbReference type="Proteomes" id="UP001177140"/>
    </source>
</evidence>
<proteinExistence type="predicted"/>
<dbReference type="InterPro" id="IPR027417">
    <property type="entry name" value="P-loop_NTPase"/>
</dbReference>
<accession>A0AA41UXU3</accession>
<evidence type="ECO:0008006" key="4">
    <source>
        <dbReference type="Google" id="ProtNLM"/>
    </source>
</evidence>
<dbReference type="SUPFAM" id="SSF52540">
    <property type="entry name" value="P-loop containing nucleoside triphosphate hydrolases"/>
    <property type="match status" value="1"/>
</dbReference>
<dbReference type="AlphaFoldDB" id="A0AA41UXU3"/>
<sequence length="89" mass="9806">MHVHRIGRTGRAGDKDGTAYTLITLKEARFAGELVNSLIGAGQNVFVELMDLAMKDGRFRSKRDSRKGVGMCFLLPSANSIIYVFLCIV</sequence>
<comment type="caution">
    <text evidence="2">The sequence shown here is derived from an EMBL/GenBank/DDBJ whole genome shotgun (WGS) entry which is preliminary data.</text>
</comment>
<evidence type="ECO:0000256" key="1">
    <source>
        <dbReference type="SAM" id="Phobius"/>
    </source>
</evidence>
<gene>
    <name evidence="2" type="ORF">MKW94_013369</name>
</gene>